<evidence type="ECO:0000256" key="1">
    <source>
        <dbReference type="SAM" id="SignalP"/>
    </source>
</evidence>
<keyword evidence="1" id="KW-0732">Signal</keyword>
<evidence type="ECO:0000313" key="3">
    <source>
        <dbReference type="Proteomes" id="UP000612282"/>
    </source>
</evidence>
<dbReference type="EMBL" id="BOMG01000131">
    <property type="protein sequence ID" value="GID61608.1"/>
    <property type="molecule type" value="Genomic_DNA"/>
</dbReference>
<proteinExistence type="predicted"/>
<name>A0ABQ3XT09_9ACTN</name>
<accession>A0ABQ3XT09</accession>
<dbReference type="RefSeq" id="WP_203809754.1">
    <property type="nucleotide sequence ID" value="NZ_BAAAQE010000002.1"/>
</dbReference>
<comment type="caution">
    <text evidence="2">The sequence shown here is derived from an EMBL/GenBank/DDBJ whole genome shotgun (WGS) entry which is preliminary data.</text>
</comment>
<reference evidence="2 3" key="1">
    <citation type="submission" date="2021-01" db="EMBL/GenBank/DDBJ databases">
        <title>Whole genome shotgun sequence of Actinoplanes couchii NBRC 106145.</title>
        <authorList>
            <person name="Komaki H."/>
            <person name="Tamura T."/>
        </authorList>
    </citation>
    <scope>NUCLEOTIDE SEQUENCE [LARGE SCALE GENOMIC DNA]</scope>
    <source>
        <strain evidence="2 3">NBRC 106145</strain>
    </source>
</reference>
<sequence>MLAAAVSLAIMLPIGIYYGQPAATIAAATPDPLLITTPTSGPPPVTLGALAVAARADTTTGDGPVDHLLLDTWDLHTTIAGQSVTSAGTPTRHELWRDDQRALTVDIGPPPATPVHTAYPGGSFPAAFADRPPTDPDQLAVWLARTSTTGTAIIDGITDLLRERVLTGPERAVILSVLADRTTMAYAGTSTDRIGRRATVFALPSRSSGADITHLLLIDPKTGRILATEQIITGGAHRLDVPYPAVAGYRTYLQADLVPAIP</sequence>
<feature type="chain" id="PRO_5045517736" evidence="1">
    <location>
        <begin position="20"/>
        <end position="262"/>
    </location>
</feature>
<keyword evidence="3" id="KW-1185">Reference proteome</keyword>
<gene>
    <name evidence="2" type="ORF">Aco03nite_100120</name>
</gene>
<organism evidence="2 3">
    <name type="scientific">Actinoplanes couchii</name>
    <dbReference type="NCBI Taxonomy" id="403638"/>
    <lineage>
        <taxon>Bacteria</taxon>
        <taxon>Bacillati</taxon>
        <taxon>Actinomycetota</taxon>
        <taxon>Actinomycetes</taxon>
        <taxon>Micromonosporales</taxon>
        <taxon>Micromonosporaceae</taxon>
        <taxon>Actinoplanes</taxon>
    </lineage>
</organism>
<evidence type="ECO:0000313" key="2">
    <source>
        <dbReference type="EMBL" id="GID61608.1"/>
    </source>
</evidence>
<feature type="signal peptide" evidence="1">
    <location>
        <begin position="1"/>
        <end position="19"/>
    </location>
</feature>
<protein>
    <submittedName>
        <fullName evidence="2">Uncharacterized protein</fullName>
    </submittedName>
</protein>
<dbReference type="Proteomes" id="UP000612282">
    <property type="component" value="Unassembled WGS sequence"/>
</dbReference>